<dbReference type="Proteomes" id="UP001141166">
    <property type="component" value="Unassembled WGS sequence"/>
</dbReference>
<dbReference type="GO" id="GO:0005886">
    <property type="term" value="C:plasma membrane"/>
    <property type="evidence" value="ECO:0007669"/>
    <property type="project" value="TreeGrafter"/>
</dbReference>
<dbReference type="CDD" id="cd17332">
    <property type="entry name" value="MFS_MelB_like"/>
    <property type="match status" value="1"/>
</dbReference>
<dbReference type="GO" id="GO:0015293">
    <property type="term" value="F:symporter activity"/>
    <property type="evidence" value="ECO:0007669"/>
    <property type="project" value="InterPro"/>
</dbReference>
<evidence type="ECO:0000256" key="1">
    <source>
        <dbReference type="SAM" id="Phobius"/>
    </source>
</evidence>
<feature type="transmembrane region" description="Helical" evidence="1">
    <location>
        <begin position="316"/>
        <end position="334"/>
    </location>
</feature>
<evidence type="ECO:0000313" key="12">
    <source>
        <dbReference type="Proteomes" id="UP000224303"/>
    </source>
</evidence>
<reference evidence="4 10" key="2">
    <citation type="submission" date="2016-01" db="EMBL/GenBank/DDBJ databases">
        <title>Molecular Mechanisms for transfer of large genomic segments between Enterococcus faecium strains.</title>
        <authorList>
            <person name="Garcia-Solache M.A."/>
            <person name="Lebreton F."/>
            <person name="Mclaughlin R.E."/>
            <person name="Whiteaker J.D."/>
            <person name="Gilmore M.S."/>
            <person name="Rice L.B."/>
        </authorList>
    </citation>
    <scope>NUCLEOTIDE SEQUENCE [LARGE SCALE GENOMIC DNA]</scope>
    <source>
        <strain evidence="4 10">D344RRF x C68</strain>
    </source>
</reference>
<evidence type="ECO:0000313" key="6">
    <source>
        <dbReference type="EMBL" id="OTN96369.1"/>
    </source>
</evidence>
<dbReference type="AlphaFoldDB" id="A0A132P4W4"/>
<dbReference type="InterPro" id="IPR001927">
    <property type="entry name" value="Na/Gal_symport"/>
</dbReference>
<dbReference type="Gene3D" id="1.20.1250.20">
    <property type="entry name" value="MFS general substrate transporter like domains"/>
    <property type="match status" value="2"/>
</dbReference>
<reference evidence="2 14" key="6">
    <citation type="submission" date="2018-10" db="EMBL/GenBank/DDBJ databases">
        <title>Escaping from acidified nitrite in gastric host defense: Transcriptomic basis for resistance to free nitrous acid in Enterococcus faecalis.</title>
        <authorList>
            <person name="Yu Z."/>
            <person name="Shi D."/>
            <person name="Liu W."/>
            <person name="Meng F."/>
        </authorList>
    </citation>
    <scope>NUCLEOTIDE SEQUENCE [LARGE SCALE GENOMIC DNA]</scope>
    <source>
        <strain evidence="2 14">JE1</strain>
    </source>
</reference>
<dbReference type="Proteomes" id="UP000253144">
    <property type="component" value="Unassembled WGS sequence"/>
</dbReference>
<reference evidence="5" key="8">
    <citation type="submission" date="2022-05" db="EMBL/GenBank/DDBJ databases">
        <title>Draft genome sequences of Clostridium perfringens strains isolated from Peru.</title>
        <authorList>
            <person name="Hurtado R."/>
            <person name="Lima L."/>
            <person name="Sousa T."/>
            <person name="Jaiswal A.K."/>
            <person name="Tiwari S."/>
            <person name="Maturrano L."/>
            <person name="Brenig B."/>
            <person name="Azevedo V."/>
        </authorList>
    </citation>
    <scope>NUCLEOTIDE SEQUENCE</scope>
    <source>
        <strain evidence="5">CP4</strain>
    </source>
</reference>
<feature type="transmembrane region" description="Helical" evidence="1">
    <location>
        <begin position="340"/>
        <end position="364"/>
    </location>
</feature>
<feature type="transmembrane region" description="Helical" evidence="1">
    <location>
        <begin position="125"/>
        <end position="148"/>
    </location>
</feature>
<evidence type="ECO:0000313" key="4">
    <source>
        <dbReference type="EMBL" id="KWX17337.1"/>
    </source>
</evidence>
<dbReference type="InterPro" id="IPR036259">
    <property type="entry name" value="MFS_trans_sf"/>
</dbReference>
<evidence type="ECO:0000313" key="14">
    <source>
        <dbReference type="Proteomes" id="UP000275747"/>
    </source>
</evidence>
<dbReference type="GO" id="GO:0008643">
    <property type="term" value="P:carbohydrate transport"/>
    <property type="evidence" value="ECO:0007669"/>
    <property type="project" value="InterPro"/>
</dbReference>
<dbReference type="SUPFAM" id="SSF103473">
    <property type="entry name" value="MFS general substrate transporter"/>
    <property type="match status" value="1"/>
</dbReference>
<reference evidence="9 15" key="7">
    <citation type="submission" date="2018-10" db="EMBL/GenBank/DDBJ databases">
        <title>Genotypes and phenotypes of Enterococci isolated from broiler chickens.</title>
        <authorList>
            <person name="Muhammad A.R."/>
            <person name="Diarra M.S."/>
        </authorList>
    </citation>
    <scope>NUCLEOTIDE SEQUENCE [LARGE SCALE GENOMIC DNA]</scope>
    <source>
        <strain evidence="9 15">P5 C A 35</strain>
    </source>
</reference>
<evidence type="ECO:0000313" key="15">
    <source>
        <dbReference type="Proteomes" id="UP000281752"/>
    </source>
</evidence>
<dbReference type="EMBL" id="LEQJ01000021">
    <property type="protein sequence ID" value="RBS26414.1"/>
    <property type="molecule type" value="Genomic_DNA"/>
</dbReference>
<dbReference type="EMBL" id="JAMWMK010000014">
    <property type="protein sequence ID" value="MDC4248314.1"/>
    <property type="molecule type" value="Genomic_DNA"/>
</dbReference>
<dbReference type="Proteomes" id="UP000070452">
    <property type="component" value="Unassembled WGS sequence"/>
</dbReference>
<name>A0A132P4W4_ENTFC</name>
<organism evidence="4 10">
    <name type="scientific">Enterococcus faecium</name>
    <name type="common">Streptococcus faecium</name>
    <dbReference type="NCBI Taxonomy" id="1352"/>
    <lineage>
        <taxon>Bacteria</taxon>
        <taxon>Bacillati</taxon>
        <taxon>Bacillota</taxon>
        <taxon>Bacilli</taxon>
        <taxon>Lactobacillales</taxon>
        <taxon>Enterococcaceae</taxon>
        <taxon>Enterococcus</taxon>
    </lineage>
</organism>
<dbReference type="EMBL" id="PCGC01000013">
    <property type="protein sequence ID" value="PHL21652.1"/>
    <property type="molecule type" value="Genomic_DNA"/>
</dbReference>
<dbReference type="EMBL" id="RKNM01000014">
    <property type="protein sequence ID" value="ROX54635.1"/>
    <property type="molecule type" value="Genomic_DNA"/>
</dbReference>
<dbReference type="PATRIC" id="fig|1352.771.peg.2305"/>
<proteinExistence type="predicted"/>
<evidence type="ECO:0000313" key="5">
    <source>
        <dbReference type="EMBL" id="MDC4248314.1"/>
    </source>
</evidence>
<dbReference type="InterPro" id="IPR039672">
    <property type="entry name" value="MFS_2"/>
</dbReference>
<gene>
    <name evidence="6" type="ORF">A5810_000705</name>
    <name evidence="4" type="ORF">AWT83_01990</name>
    <name evidence="7" type="ORF">CQR37_07565</name>
    <name evidence="2" type="ORF">D9Z05_12210</name>
    <name evidence="3" type="ORF">DTX73_13295</name>
    <name evidence="8" type="ORF">EB12_02701</name>
    <name evidence="9" type="ORF">EGW36_10230</name>
    <name evidence="5" type="ORF">M3X98_09645</name>
</gene>
<feature type="transmembrane region" description="Helical" evidence="1">
    <location>
        <begin position="431"/>
        <end position="452"/>
    </location>
</feature>
<reference evidence="7 12" key="4">
    <citation type="submission" date="2017-10" db="EMBL/GenBank/DDBJ databases">
        <title>Draft genomes of the Enterococcus faecium isolated from human feces before and after Helicobacter pylori eradication therapy.</title>
        <authorList>
            <person name="Prianichniikov N.A."/>
            <person name="Glushchenko O.E."/>
            <person name="Malakhova M.V."/>
        </authorList>
    </citation>
    <scope>NUCLEOTIDE SEQUENCE [LARGE SCALE GENOMIC DNA]</scope>
    <source>
        <strain evidence="7 12">Hp_5-7</strain>
    </source>
</reference>
<evidence type="ECO:0000313" key="16">
    <source>
        <dbReference type="Proteomes" id="UP000448762"/>
    </source>
</evidence>
<feature type="transmembrane region" description="Helical" evidence="1">
    <location>
        <begin position="201"/>
        <end position="225"/>
    </location>
</feature>
<evidence type="ECO:0000313" key="13">
    <source>
        <dbReference type="Proteomes" id="UP000253144"/>
    </source>
</evidence>
<evidence type="ECO:0000313" key="8">
    <source>
        <dbReference type="EMBL" id="RBS26414.1"/>
    </source>
</evidence>
<dbReference type="Proteomes" id="UP000281752">
    <property type="component" value="Unassembled WGS sequence"/>
</dbReference>
<evidence type="ECO:0000313" key="2">
    <source>
        <dbReference type="EMBL" id="AYM73968.1"/>
    </source>
</evidence>
<feature type="transmembrane region" description="Helical" evidence="1">
    <location>
        <begin position="52"/>
        <end position="70"/>
    </location>
</feature>
<evidence type="ECO:0000313" key="9">
    <source>
        <dbReference type="EMBL" id="ROX54635.1"/>
    </source>
</evidence>
<dbReference type="EMBL" id="NGKW01000001">
    <property type="protein sequence ID" value="OTN96369.1"/>
    <property type="molecule type" value="Genomic_DNA"/>
</dbReference>
<protein>
    <submittedName>
        <fullName evidence="2">MFS transporter</fullName>
    </submittedName>
    <submittedName>
        <fullName evidence="6">Major facilitator superfamily transporter</fullName>
    </submittedName>
    <submittedName>
        <fullName evidence="4">Melibiose carrier protein</fullName>
    </submittedName>
</protein>
<dbReference type="EMBL" id="LRHK01000001">
    <property type="protein sequence ID" value="KWX17337.1"/>
    <property type="molecule type" value="Genomic_DNA"/>
</dbReference>
<dbReference type="Proteomes" id="UP000224303">
    <property type="component" value="Unassembled WGS sequence"/>
</dbReference>
<keyword evidence="1" id="KW-1133">Transmembrane helix</keyword>
<dbReference type="PANTHER" id="PTHR11328">
    <property type="entry name" value="MAJOR FACILITATOR SUPERFAMILY DOMAIN-CONTAINING PROTEIN"/>
    <property type="match status" value="1"/>
</dbReference>
<feature type="transmembrane region" description="Helical" evidence="1">
    <location>
        <begin position="287"/>
        <end position="304"/>
    </location>
</feature>
<evidence type="ECO:0000313" key="11">
    <source>
        <dbReference type="Proteomes" id="UP000194885"/>
    </source>
</evidence>
<evidence type="ECO:0000313" key="7">
    <source>
        <dbReference type="EMBL" id="PHL21652.1"/>
    </source>
</evidence>
<keyword evidence="1" id="KW-0472">Membrane</keyword>
<sequence length="472" mass="52029">MLSQNAVTANTVKKEKKEFGISDKIGYMFGDLGNCFILGLVNSFLMIYYTNVLGVSGAIVGTLFLISRILDAFADVMVGRLCDVSELTEAGRFIPWIRKMKYPFCLVTVILFLPFVQHLPMTVKIAYIFVSYIVYGIFLSTINIPYGAMAAAISSNPNDRTSLSTFRSIGSAIGGSTTGFFIPILMYTHNKSGQQVVSGNHFFWISIGCAAIAFVAYMLTCKLTTERVRVVKNEKVSASQLVKGLLANRALIILVIVDIFIVINQILAGTNMTYLFNDYFHNKQAMSVALLFTYGTVVVLAPFATKLTKLFGKKEASVFALLASSCMYLLMYFLHITNAWVYLILLFIATLGSGLFNLMVWAFITDVIDYHQYKTGLREDGTVYGVNSFARKVGQACAGAVGGFMLALIGYQSSTTGGAIQSVLVQERIYTMANLLPAFCLFVSAIILLVGYPLNRSKTVFIGEELKKINER</sequence>
<dbReference type="RefSeq" id="WP_002297765.1">
    <property type="nucleotide sequence ID" value="NZ_CAACYB010000001.1"/>
</dbReference>
<evidence type="ECO:0000313" key="3">
    <source>
        <dbReference type="EMBL" id="KAA0687461.1"/>
    </source>
</evidence>
<dbReference type="EMBL" id="QOVC01000012">
    <property type="protein sequence ID" value="KAA0687461.1"/>
    <property type="molecule type" value="Genomic_DNA"/>
</dbReference>
<dbReference type="Proteomes" id="UP000448762">
    <property type="component" value="Unassembled WGS sequence"/>
</dbReference>
<keyword evidence="1" id="KW-0812">Transmembrane</keyword>
<dbReference type="Proteomes" id="UP000275747">
    <property type="component" value="Chromosome"/>
</dbReference>
<dbReference type="Pfam" id="PF13347">
    <property type="entry name" value="MFS_2"/>
    <property type="match status" value="1"/>
</dbReference>
<dbReference type="PANTHER" id="PTHR11328:SF24">
    <property type="entry name" value="MAJOR FACILITATOR SUPERFAMILY (MFS) PROFILE DOMAIN-CONTAINING PROTEIN"/>
    <property type="match status" value="1"/>
</dbReference>
<evidence type="ECO:0000313" key="10">
    <source>
        <dbReference type="Proteomes" id="UP000070452"/>
    </source>
</evidence>
<dbReference type="GO" id="GO:0006814">
    <property type="term" value="P:sodium ion transport"/>
    <property type="evidence" value="ECO:0007669"/>
    <property type="project" value="InterPro"/>
</dbReference>
<reference evidence="6 11" key="3">
    <citation type="submission" date="2017-05" db="EMBL/GenBank/DDBJ databases">
        <title>The Genome Sequence of Enterococcus faecium 7H8_DIV0219.</title>
        <authorList>
            <consortium name="The Broad Institute Genomics Platform"/>
            <consortium name="The Broad Institute Genomic Center for Infectious Diseases"/>
            <person name="Earl A."/>
            <person name="Manson A."/>
            <person name="Schwartman J."/>
            <person name="Gilmore M."/>
            <person name="Abouelleil A."/>
            <person name="Cao P."/>
            <person name="Chapman S."/>
            <person name="Cusick C."/>
            <person name="Shea T."/>
            <person name="Young S."/>
            <person name="Neafsey D."/>
            <person name="Nusbaum C."/>
            <person name="Birren B."/>
        </authorList>
    </citation>
    <scope>NUCLEOTIDE SEQUENCE [LARGE SCALE GENOMIC DNA]</scope>
    <source>
        <strain evidence="6 11">7H8_DIV0219</strain>
    </source>
</reference>
<feature type="transmembrane region" description="Helical" evidence="1">
    <location>
        <begin position="169"/>
        <end position="189"/>
    </location>
</feature>
<reference evidence="8 13" key="1">
    <citation type="submission" date="2015-06" db="EMBL/GenBank/DDBJ databases">
        <title>The Genome Sequence of Enterococcus faecium 131EA1.</title>
        <authorList>
            <consortium name="The Broad Institute Genomics Platform"/>
            <consortium name="The Broad Institute Genome Sequencing Center for Infectious Disease"/>
            <person name="Earl A.M."/>
            <person name="Van Tyne D."/>
            <person name="Lebreton F."/>
            <person name="Saavedra J.T."/>
            <person name="Gilmore M.S."/>
            <person name="Manson Mcguire A."/>
            <person name="Clock S."/>
            <person name="Crupain M."/>
            <person name="Rangan U."/>
            <person name="Young S."/>
            <person name="Abouelleil A."/>
            <person name="Cao P."/>
            <person name="Chapman S.B."/>
            <person name="Griggs A."/>
            <person name="Priest M."/>
            <person name="Shea T."/>
            <person name="Wortman J."/>
            <person name="Nusbaum C."/>
            <person name="Birren B."/>
        </authorList>
    </citation>
    <scope>NUCLEOTIDE SEQUENCE [LARGE SCALE GENOMIC DNA]</scope>
    <source>
        <strain evidence="8 13">131EA1</strain>
    </source>
</reference>
<feature type="transmembrane region" description="Helical" evidence="1">
    <location>
        <begin position="246"/>
        <end position="267"/>
    </location>
</feature>
<dbReference type="Proteomes" id="UP000194885">
    <property type="component" value="Unassembled WGS sequence"/>
</dbReference>
<reference evidence="3 16" key="5">
    <citation type="submission" date="2018-07" db="EMBL/GenBank/DDBJ databases">
        <title>High quality draft genome sequencing of Enterococcus faecium exhibiting probiotic potential isolated from mucus of freshwater fish.</title>
        <authorList>
            <person name="El-Jeni R."/>
            <person name="Ghedira K."/>
            <person name="Abdelhak S."/>
            <person name="El-Bour M."/>
            <person name="Bouhaouala-Zahar B."/>
        </authorList>
    </citation>
    <scope>NUCLEOTIDE SEQUENCE [LARGE SCALE GENOMIC DNA]</scope>
    <source>
        <strain evidence="3 16">R.A73</strain>
    </source>
</reference>
<accession>A0A132P4W4</accession>
<feature type="transmembrane region" description="Helical" evidence="1">
    <location>
        <begin position="102"/>
        <end position="119"/>
    </location>
</feature>
<dbReference type="NCBIfam" id="TIGR00792">
    <property type="entry name" value="gph"/>
    <property type="match status" value="1"/>
</dbReference>
<dbReference type="EMBL" id="CP033041">
    <property type="protein sequence ID" value="AYM73968.1"/>
    <property type="molecule type" value="Genomic_DNA"/>
</dbReference>
<feature type="transmembrane region" description="Helical" evidence="1">
    <location>
        <begin position="393"/>
        <end position="411"/>
    </location>
</feature>